<protein>
    <submittedName>
        <fullName evidence="1">Uncharacterized protein</fullName>
    </submittedName>
</protein>
<keyword evidence="2" id="KW-1185">Reference proteome</keyword>
<comment type="caution">
    <text evidence="1">The sequence shown here is derived from an EMBL/GenBank/DDBJ whole genome shotgun (WGS) entry which is preliminary data.</text>
</comment>
<sequence>MVGAELDNAEALFLMHFVAVRQQKALAGAACFAAEHGRFTGVIEIRMSEHAGLTVSGHVGHDRIRGQ</sequence>
<evidence type="ECO:0000313" key="1">
    <source>
        <dbReference type="EMBL" id="ODJ86843.1"/>
    </source>
</evidence>
<accession>A0A7Z0VJQ7</accession>
<proteinExistence type="predicted"/>
<gene>
    <name evidence="1" type="ORF">CODIS_29880</name>
</gene>
<dbReference type="AlphaFoldDB" id="A0A7Z0VJQ7"/>
<dbReference type="EMBL" id="MARB01000017">
    <property type="protein sequence ID" value="ODJ86843.1"/>
    <property type="molecule type" value="Genomic_DNA"/>
</dbReference>
<name>A0A7Z0VJQ7_9GAMM</name>
<reference evidence="1 2" key="1">
    <citation type="submission" date="2016-06" db="EMBL/GenBank/DDBJ databases">
        <title>Genome sequence of endosymbiont of Candidatus Endolucinida thiodiazotropha.</title>
        <authorList>
            <person name="Poehlein A."/>
            <person name="Koenig S."/>
            <person name="Heiden S.E."/>
            <person name="Thuermer A."/>
            <person name="Voget S."/>
            <person name="Daniel R."/>
            <person name="Markert S."/>
            <person name="Gros O."/>
            <person name="Schweder T."/>
        </authorList>
    </citation>
    <scope>NUCLEOTIDE SEQUENCE [LARGE SCALE GENOMIC DNA]</scope>
    <source>
        <strain evidence="1 2">COS</strain>
    </source>
</reference>
<dbReference type="RefSeq" id="WP_069126576.1">
    <property type="nucleotide sequence ID" value="NZ_MARB01000017.1"/>
</dbReference>
<evidence type="ECO:0000313" key="2">
    <source>
        <dbReference type="Proteomes" id="UP000094769"/>
    </source>
</evidence>
<dbReference type="Proteomes" id="UP000094769">
    <property type="component" value="Unassembled WGS sequence"/>
</dbReference>
<organism evidence="1 2">
    <name type="scientific">Candidatus Thiodiazotropha endolucinida</name>
    <dbReference type="NCBI Taxonomy" id="1655433"/>
    <lineage>
        <taxon>Bacteria</taxon>
        <taxon>Pseudomonadati</taxon>
        <taxon>Pseudomonadota</taxon>
        <taxon>Gammaproteobacteria</taxon>
        <taxon>Chromatiales</taxon>
        <taxon>Sedimenticolaceae</taxon>
        <taxon>Candidatus Thiodiazotropha</taxon>
    </lineage>
</organism>